<evidence type="ECO:0000313" key="5">
    <source>
        <dbReference type="Proteomes" id="UP001225646"/>
    </source>
</evidence>
<keyword evidence="2 3" id="KW-0378">Hydrolase</keyword>
<dbReference type="Proteomes" id="UP001225646">
    <property type="component" value="Unassembled WGS sequence"/>
</dbReference>
<feature type="site" description="Important for substrate specificity" evidence="3">
    <location>
        <position position="152"/>
    </location>
</feature>
<dbReference type="NCBIfam" id="TIGR00172">
    <property type="entry name" value="maf"/>
    <property type="match status" value="1"/>
</dbReference>
<feature type="active site" description="Proton acceptor" evidence="3">
    <location>
        <position position="69"/>
    </location>
</feature>
<evidence type="ECO:0000256" key="1">
    <source>
        <dbReference type="ARBA" id="ARBA00001968"/>
    </source>
</evidence>
<accession>A0ABT9VJN2</accession>
<reference evidence="4 5" key="1">
    <citation type="submission" date="2023-07" db="EMBL/GenBank/DDBJ databases">
        <title>Genomic Encyclopedia of Type Strains, Phase IV (KMG-IV): sequencing the most valuable type-strain genomes for metagenomic binning, comparative biology and taxonomic classification.</title>
        <authorList>
            <person name="Goeker M."/>
        </authorList>
    </citation>
    <scope>NUCLEOTIDE SEQUENCE [LARGE SCALE GENOMIC DNA]</scope>
    <source>
        <strain evidence="4 5">DSM 19092</strain>
    </source>
</reference>
<evidence type="ECO:0000256" key="2">
    <source>
        <dbReference type="ARBA" id="ARBA00022801"/>
    </source>
</evidence>
<name>A0ABT9VJN2_9BACI</name>
<dbReference type="InterPro" id="IPR003697">
    <property type="entry name" value="Maf-like"/>
</dbReference>
<comment type="function">
    <text evidence="3">Nucleoside triphosphate pyrophosphatase that hydrolyzes dTTP and UTP. May have a dual role in cell division arrest and in preventing the incorporation of modified nucleotides into cellular nucleic acids.</text>
</comment>
<keyword evidence="3" id="KW-0963">Cytoplasm</keyword>
<comment type="caution">
    <text evidence="4">The sequence shown here is derived from an EMBL/GenBank/DDBJ whole genome shotgun (WGS) entry which is preliminary data.</text>
</comment>
<dbReference type="Pfam" id="PF02545">
    <property type="entry name" value="Maf"/>
    <property type="match status" value="1"/>
</dbReference>
<proteinExistence type="inferred from homology"/>
<dbReference type="Gene3D" id="3.90.950.10">
    <property type="match status" value="1"/>
</dbReference>
<feature type="site" description="Important for substrate specificity" evidence="3">
    <location>
        <position position="12"/>
    </location>
</feature>
<feature type="site" description="Important for substrate specificity" evidence="3">
    <location>
        <position position="70"/>
    </location>
</feature>
<keyword evidence="5" id="KW-1185">Reference proteome</keyword>
<sequence>MQNLILASHSPRRKQLLQLLNVPFNVLGSDIKEKIEPTQFPEEVVQSLAFQKASSIAKLYPHAYVIGADTVVVYQNNILGKPKDEKDAFQTLMTLSGQTHHVLTGVSIFNGNQHHTFYEQTEVTFWNLTQEEVKAYVKTGEPFDKAGSYGIQKFGSLLVKNIKGDYYNVVGLPISRLYRELKQMGFPFFNAGREGMMDKEE</sequence>
<dbReference type="RefSeq" id="WP_419151035.1">
    <property type="nucleotide sequence ID" value="NZ_JAUSTR010000001.1"/>
</dbReference>
<dbReference type="HAMAP" id="MF_00528">
    <property type="entry name" value="Maf"/>
    <property type="match status" value="1"/>
</dbReference>
<evidence type="ECO:0000313" key="4">
    <source>
        <dbReference type="EMBL" id="MDQ0161183.1"/>
    </source>
</evidence>
<protein>
    <recommendedName>
        <fullName evidence="3">dTTP/UTP pyrophosphatase</fullName>
        <shortName evidence="3">dTTPase/UTPase</shortName>
        <ecNumber evidence="3">3.6.1.9</ecNumber>
    </recommendedName>
    <alternativeName>
        <fullName evidence="3">Nucleoside triphosphate pyrophosphatase</fullName>
    </alternativeName>
    <alternativeName>
        <fullName evidence="3">Nucleotide pyrophosphatase</fullName>
        <shortName evidence="3">Nucleotide PPase</shortName>
    </alternativeName>
</protein>
<dbReference type="PANTHER" id="PTHR43213:SF5">
    <property type="entry name" value="BIFUNCTIONAL DTTP_UTP PYROPHOSPHATASE_METHYLTRANSFERASE PROTEIN-RELATED"/>
    <property type="match status" value="1"/>
</dbReference>
<dbReference type="SUPFAM" id="SSF52972">
    <property type="entry name" value="ITPase-like"/>
    <property type="match status" value="1"/>
</dbReference>
<evidence type="ECO:0000256" key="3">
    <source>
        <dbReference type="HAMAP-Rule" id="MF_00528"/>
    </source>
</evidence>
<comment type="subcellular location">
    <subcellularLocation>
        <location evidence="3">Cytoplasm</location>
    </subcellularLocation>
</comment>
<dbReference type="EC" id="3.6.1.9" evidence="3"/>
<comment type="caution">
    <text evidence="3">Lacks conserved residue(s) required for the propagation of feature annotation.</text>
</comment>
<comment type="cofactor">
    <cofactor evidence="1 3">
        <name>a divalent metal cation</name>
        <dbReference type="ChEBI" id="CHEBI:60240"/>
    </cofactor>
</comment>
<organism evidence="4 5">
    <name type="scientific">Aeribacillus alveayuensis</name>
    <dbReference type="NCBI Taxonomy" id="279215"/>
    <lineage>
        <taxon>Bacteria</taxon>
        <taxon>Bacillati</taxon>
        <taxon>Bacillota</taxon>
        <taxon>Bacilli</taxon>
        <taxon>Bacillales</taxon>
        <taxon>Bacillaceae</taxon>
        <taxon>Aeribacillus</taxon>
    </lineage>
</organism>
<dbReference type="PANTHER" id="PTHR43213">
    <property type="entry name" value="BIFUNCTIONAL DTTP/UTP PYROPHOSPHATASE/METHYLTRANSFERASE PROTEIN-RELATED"/>
    <property type="match status" value="1"/>
</dbReference>
<dbReference type="CDD" id="cd00555">
    <property type="entry name" value="Maf"/>
    <property type="match status" value="1"/>
</dbReference>
<gene>
    <name evidence="4" type="ORF">J2S06_000253</name>
</gene>
<dbReference type="EMBL" id="JAUSTR010000001">
    <property type="protein sequence ID" value="MDQ0161183.1"/>
    <property type="molecule type" value="Genomic_DNA"/>
</dbReference>
<dbReference type="InterPro" id="IPR029001">
    <property type="entry name" value="ITPase-like_fam"/>
</dbReference>
<comment type="catalytic activity">
    <reaction evidence="3">
        <text>UTP + H2O = UMP + diphosphate + H(+)</text>
        <dbReference type="Rhea" id="RHEA:29395"/>
        <dbReference type="ChEBI" id="CHEBI:15377"/>
        <dbReference type="ChEBI" id="CHEBI:15378"/>
        <dbReference type="ChEBI" id="CHEBI:33019"/>
        <dbReference type="ChEBI" id="CHEBI:46398"/>
        <dbReference type="ChEBI" id="CHEBI:57865"/>
        <dbReference type="EC" id="3.6.1.9"/>
    </reaction>
</comment>
<comment type="catalytic activity">
    <reaction evidence="3">
        <text>dTTP + H2O = dTMP + diphosphate + H(+)</text>
        <dbReference type="Rhea" id="RHEA:28534"/>
        <dbReference type="ChEBI" id="CHEBI:15377"/>
        <dbReference type="ChEBI" id="CHEBI:15378"/>
        <dbReference type="ChEBI" id="CHEBI:33019"/>
        <dbReference type="ChEBI" id="CHEBI:37568"/>
        <dbReference type="ChEBI" id="CHEBI:63528"/>
        <dbReference type="EC" id="3.6.1.9"/>
    </reaction>
</comment>
<keyword evidence="3" id="KW-0546">Nucleotide metabolism</keyword>
<comment type="similarity">
    <text evidence="3">Belongs to the Maf family. YhdE subfamily.</text>
</comment>
<dbReference type="PIRSF" id="PIRSF006305">
    <property type="entry name" value="Maf"/>
    <property type="match status" value="1"/>
</dbReference>